<accession>Q7XWI6</accession>
<evidence type="ECO:0000313" key="3">
    <source>
        <dbReference type="EMBL" id="CAD40056.3"/>
    </source>
</evidence>
<dbReference type="PANTHER" id="PTHR48243">
    <property type="entry name" value="AMINOTRANSFERASE-LIKE PLANT MOBILE DOMAIN-CONTAINING PROTEIN"/>
    <property type="match status" value="1"/>
</dbReference>
<reference evidence="4" key="1">
    <citation type="journal article" date="2005" name="Nature">
        <title>The map-based sequence of the rice genome.</title>
        <authorList>
            <consortium name="International rice genome sequencing project (IRGSP)"/>
            <person name="Matsumoto T."/>
            <person name="Wu J."/>
            <person name="Kanamori H."/>
            <person name="Katayose Y."/>
            <person name="Fujisawa M."/>
            <person name="Namiki N."/>
            <person name="Mizuno H."/>
            <person name="Yamamoto K."/>
            <person name="Antonio B.A."/>
            <person name="Baba T."/>
            <person name="Sakata K."/>
            <person name="Nagamura Y."/>
            <person name="Aoki H."/>
            <person name="Arikawa K."/>
            <person name="Arita K."/>
            <person name="Bito T."/>
            <person name="Chiden Y."/>
            <person name="Fujitsuka N."/>
            <person name="Fukunaka R."/>
            <person name="Hamada M."/>
            <person name="Harada C."/>
            <person name="Hayashi A."/>
            <person name="Hijishita S."/>
            <person name="Honda M."/>
            <person name="Hosokawa S."/>
            <person name="Ichikawa Y."/>
            <person name="Idonuma A."/>
            <person name="Iijima M."/>
            <person name="Ikeda M."/>
            <person name="Ikeno M."/>
            <person name="Ito K."/>
            <person name="Ito S."/>
            <person name="Ito T."/>
            <person name="Ito Y."/>
            <person name="Ito Y."/>
            <person name="Iwabuchi A."/>
            <person name="Kamiya K."/>
            <person name="Karasawa W."/>
            <person name="Kurita K."/>
            <person name="Katagiri S."/>
            <person name="Kikuta A."/>
            <person name="Kobayashi H."/>
            <person name="Kobayashi N."/>
            <person name="Machita K."/>
            <person name="Maehara T."/>
            <person name="Masukawa M."/>
            <person name="Mizubayashi T."/>
            <person name="Mukai Y."/>
            <person name="Nagasaki H."/>
            <person name="Nagata Y."/>
            <person name="Naito S."/>
            <person name="Nakashima M."/>
            <person name="Nakama Y."/>
            <person name="Nakamichi Y."/>
            <person name="Nakamura M."/>
            <person name="Meguro A."/>
            <person name="Negishi M."/>
            <person name="Ohta I."/>
            <person name="Ohta T."/>
            <person name="Okamoto M."/>
            <person name="Ono N."/>
            <person name="Saji S."/>
            <person name="Sakaguchi M."/>
            <person name="Sakai K."/>
            <person name="Shibata M."/>
            <person name="Shimokawa T."/>
            <person name="Song J."/>
            <person name="Takazaki Y."/>
            <person name="Terasawa K."/>
            <person name="Tsugane M."/>
            <person name="Tsuji K."/>
            <person name="Ueda S."/>
            <person name="Waki K."/>
            <person name="Yamagata H."/>
            <person name="Yamamoto M."/>
            <person name="Yamamoto S."/>
            <person name="Yamane H."/>
            <person name="Yoshiki S."/>
            <person name="Yoshihara R."/>
            <person name="Yukawa K."/>
            <person name="Zhong H."/>
            <person name="Yano M."/>
            <person name="Yuan Q."/>
            <person name="Ouyang S."/>
            <person name="Liu J."/>
            <person name="Jones K.M."/>
            <person name="Gansberger K."/>
            <person name="Moffat K."/>
            <person name="Hill J."/>
            <person name="Bera J."/>
            <person name="Fadrosh D."/>
            <person name="Jin S."/>
            <person name="Johri S."/>
            <person name="Kim M."/>
            <person name="Overton L."/>
            <person name="Reardon M."/>
            <person name="Tsitrin T."/>
            <person name="Vuong H."/>
            <person name="Weaver B."/>
            <person name="Ciecko A."/>
            <person name="Tallon L."/>
            <person name="Jackson J."/>
            <person name="Pai G."/>
            <person name="Aken S.V."/>
            <person name="Utterback T."/>
            <person name="Reidmuller S."/>
            <person name="Feldblyum T."/>
            <person name="Hsiao J."/>
            <person name="Zismann V."/>
            <person name="Iobst S."/>
            <person name="de Vazeille A.R."/>
            <person name="Buell C.R."/>
            <person name="Ying K."/>
            <person name="Li Y."/>
            <person name="Lu T."/>
            <person name="Huang Y."/>
            <person name="Zhao Q."/>
            <person name="Feng Q."/>
            <person name="Zhang L."/>
            <person name="Zhu J."/>
            <person name="Weng Q."/>
            <person name="Mu J."/>
            <person name="Lu Y."/>
            <person name="Fan D."/>
            <person name="Liu Y."/>
            <person name="Guan J."/>
            <person name="Zhang Y."/>
            <person name="Yu S."/>
            <person name="Liu X."/>
            <person name="Zhang Y."/>
            <person name="Hong G."/>
            <person name="Han B."/>
            <person name="Choisne N."/>
            <person name="Demange N."/>
            <person name="Orjeda G."/>
            <person name="Samain S."/>
            <person name="Cattolico L."/>
            <person name="Pelletier E."/>
            <person name="Couloux A."/>
            <person name="Segurens B."/>
            <person name="Wincker P."/>
            <person name="D'Hont A."/>
            <person name="Scarpelli C."/>
            <person name="Weissenbach J."/>
            <person name="Salanoubat M."/>
            <person name="Quetier F."/>
            <person name="Yu Y."/>
            <person name="Kim H.R."/>
            <person name="Rambo T."/>
            <person name="Currie J."/>
            <person name="Collura K."/>
            <person name="Luo M."/>
            <person name="Yang T."/>
            <person name="Ammiraju J.S.S."/>
            <person name="Engler F."/>
            <person name="Soderlund C."/>
            <person name="Wing R.A."/>
            <person name="Palmer L.E."/>
            <person name="de la Bastide M."/>
            <person name="Spiegel L."/>
            <person name="Nascimento L."/>
            <person name="Zutavern T."/>
            <person name="O'Shaughnessy A."/>
            <person name="Dike S."/>
            <person name="Dedhia N."/>
            <person name="Preston R."/>
            <person name="Balija V."/>
            <person name="McCombie W.R."/>
            <person name="Chow T."/>
            <person name="Chen H."/>
            <person name="Chung M."/>
            <person name="Chen C."/>
            <person name="Shaw J."/>
            <person name="Wu H."/>
            <person name="Hsiao K."/>
            <person name="Chao Y."/>
            <person name="Chu M."/>
            <person name="Cheng C."/>
            <person name="Hour A."/>
            <person name="Lee P."/>
            <person name="Lin S."/>
            <person name="Lin Y."/>
            <person name="Liou J."/>
            <person name="Liu S."/>
            <person name="Hsing Y."/>
            <person name="Raghuvanshi S."/>
            <person name="Mohanty A."/>
            <person name="Bharti A.K."/>
            <person name="Gaur A."/>
            <person name="Gupta V."/>
            <person name="Kumar D."/>
            <person name="Ravi V."/>
            <person name="Vij S."/>
            <person name="Kapur A."/>
            <person name="Khurana P."/>
            <person name="Khurana P."/>
            <person name="Khurana J.P."/>
            <person name="Tyagi A.K."/>
            <person name="Gaikwad K."/>
            <person name="Singh A."/>
            <person name="Dalal V."/>
            <person name="Srivastava S."/>
            <person name="Dixit A."/>
            <person name="Pal A.K."/>
            <person name="Ghazi I.A."/>
            <person name="Yadav M."/>
            <person name="Pandit A."/>
            <person name="Bhargava A."/>
            <person name="Sureshbabu K."/>
            <person name="Batra K."/>
            <person name="Sharma T.R."/>
            <person name="Mohapatra T."/>
            <person name="Singh N.K."/>
            <person name="Messing J."/>
            <person name="Nelson A.B."/>
            <person name="Fuks G."/>
            <person name="Kavchok S."/>
            <person name="Keizer G."/>
            <person name="Linton E."/>
            <person name="Llaca V."/>
            <person name="Song R."/>
            <person name="Tanyolac B."/>
            <person name="Young S."/>
            <person name="Ho-Il K."/>
            <person name="Hahn J.H."/>
            <person name="Sangsakoo G."/>
            <person name="Vanavichit A."/>
            <person name="de Mattos Luiz.A.T."/>
            <person name="Zimmer P.D."/>
            <person name="Malone G."/>
            <person name="Dellagostin O."/>
            <person name="de Oliveira A.C."/>
            <person name="Bevan M."/>
            <person name="Bancroft I."/>
            <person name="Minx P."/>
            <person name="Cordum H."/>
            <person name="Wilson R."/>
            <person name="Cheng Z."/>
            <person name="Jin W."/>
            <person name="Jiang J."/>
            <person name="Leong S.A."/>
            <person name="Iwama H."/>
            <person name="Gojobori T."/>
            <person name="Itoh T."/>
            <person name="Niimura Y."/>
            <person name="Fujii Y."/>
            <person name="Habara T."/>
            <person name="Sakai H."/>
            <person name="Sato Y."/>
            <person name="Wilson G."/>
            <person name="Kumar K."/>
            <person name="McCouch S."/>
            <person name="Juretic N."/>
            <person name="Hoen D."/>
            <person name="Wright S."/>
            <person name="Bruskiewich R."/>
            <person name="Bureau T."/>
            <person name="Miyao A."/>
            <person name="Hirochika H."/>
            <person name="Nishikawa T."/>
            <person name="Kadowaki K."/>
            <person name="Sugiura M."/>
            <person name="Burr B."/>
            <person name="Sasaki T."/>
        </authorList>
    </citation>
    <scope>NUCLEOTIDE SEQUENCE [LARGE SCALE GENOMIC DNA]</scope>
    <source>
        <strain evidence="4">cv. Nipponbare</strain>
    </source>
</reference>
<dbReference type="Proteomes" id="UP000000763">
    <property type="component" value="Chromosome 4"/>
</dbReference>
<feature type="region of interest" description="Disordered" evidence="1">
    <location>
        <begin position="201"/>
        <end position="227"/>
    </location>
</feature>
<dbReference type="PANTHER" id="PTHR48243:SF1">
    <property type="entry name" value="AMINOTRANSFERASE-LIKE PLANT MOBILE DOMAIN-CONTAINING PROTEIN"/>
    <property type="match status" value="1"/>
</dbReference>
<dbReference type="InterPro" id="IPR004312">
    <property type="entry name" value="ATHILA_Orf1_C"/>
</dbReference>
<feature type="domain" description="Arabidopsis retrotransposon Orf1 C-terminal" evidence="2">
    <location>
        <begin position="2"/>
        <end position="155"/>
    </location>
</feature>
<feature type="compositionally biased region" description="Low complexity" evidence="1">
    <location>
        <begin position="211"/>
        <end position="227"/>
    </location>
</feature>
<evidence type="ECO:0000259" key="2">
    <source>
        <dbReference type="Pfam" id="PF03078"/>
    </source>
</evidence>
<evidence type="ECO:0000256" key="1">
    <source>
        <dbReference type="SAM" id="MobiDB-lite"/>
    </source>
</evidence>
<protein>
    <submittedName>
        <fullName evidence="3">OSJNBa0085C10.8 protein</fullName>
    </submittedName>
</protein>
<sequence length="484" mass="55599">MLNDREYAHTREYSPELLKNIGMDAEFRTIWKAVGWQRFAVVDEPGARLLTLQFLCTLKEIEDVISFRYFREEFTLTWKGLSTLLDFHDSCKIDLQKGISGFEKIRFWEDIYGAPICKKPRTNDIHNPTLRLMHKSIDMALFPRGDLRPIRADELIIMFAMMYEAGWEPIGDAPGWTHAPRHSIGFSTWASASEDRWRAPHDIQWGDNQPSRSSGVLPSSSEWRSSSSRWDLGEITRRMDTLDMQMGGGQQRRPPAEDGLGWASSWFGRPNLPWRRWMQGLDGRLDLIPNDDWRTYKPTYKSKSLSENKQAAFSFGFFEAISHSNTIKPKARNIIEGFGIVQDVHVCFEDREAILDFHVFEIQDFEILIGLPIEQLLINTPRLDSLKIRLGGNEFSVPFSRARISLTDPLPEIESAEEVMVVPLTSLPRPFWKMKSPISSRKRRNPREHHSTGILDGTDEAYSSEKTPSDAYSNSGGLGKIEQD</sequence>
<feature type="region of interest" description="Disordered" evidence="1">
    <location>
        <begin position="438"/>
        <end position="484"/>
    </location>
</feature>
<dbReference type="EMBL" id="AL731643">
    <property type="protein sequence ID" value="CAD40056.3"/>
    <property type="molecule type" value="Genomic_DNA"/>
</dbReference>
<feature type="compositionally biased region" description="Polar residues" evidence="1">
    <location>
        <begin position="464"/>
        <end position="475"/>
    </location>
</feature>
<dbReference type="Pfam" id="PF03078">
    <property type="entry name" value="ATHILA"/>
    <property type="match status" value="1"/>
</dbReference>
<evidence type="ECO:0000313" key="4">
    <source>
        <dbReference type="Proteomes" id="UP000000763"/>
    </source>
</evidence>
<gene>
    <name evidence="3" type="primary">OSJNBa0085C10.8</name>
</gene>
<dbReference type="AlphaFoldDB" id="Q7XWI6"/>
<proteinExistence type="predicted"/>
<reference evidence="4" key="2">
    <citation type="journal article" date="2008" name="Nucleic Acids Res.">
        <title>The rice annotation project database (RAP-DB): 2008 update.</title>
        <authorList>
            <consortium name="The rice annotation project (RAP)"/>
        </authorList>
    </citation>
    <scope>GENOME REANNOTATION</scope>
    <source>
        <strain evidence="4">cv. Nipponbare</strain>
    </source>
</reference>
<organism evidence="3 4">
    <name type="scientific">Oryza sativa subsp. japonica</name>
    <name type="common">Rice</name>
    <dbReference type="NCBI Taxonomy" id="39947"/>
    <lineage>
        <taxon>Eukaryota</taxon>
        <taxon>Viridiplantae</taxon>
        <taxon>Streptophyta</taxon>
        <taxon>Embryophyta</taxon>
        <taxon>Tracheophyta</taxon>
        <taxon>Spermatophyta</taxon>
        <taxon>Magnoliopsida</taxon>
        <taxon>Liliopsida</taxon>
        <taxon>Poales</taxon>
        <taxon>Poaceae</taxon>
        <taxon>BOP clade</taxon>
        <taxon>Oryzoideae</taxon>
        <taxon>Oryzeae</taxon>
        <taxon>Oryzinae</taxon>
        <taxon>Oryza</taxon>
        <taxon>Oryza sativa</taxon>
    </lineage>
</organism>
<name>Q7XWI6_ORYSJ</name>